<organism evidence="1 2">
    <name type="scientific">Desulfoglaeba alkanexedens ALDC</name>
    <dbReference type="NCBI Taxonomy" id="980445"/>
    <lineage>
        <taxon>Bacteria</taxon>
        <taxon>Pseudomonadati</taxon>
        <taxon>Thermodesulfobacteriota</taxon>
        <taxon>Syntrophobacteria</taxon>
        <taxon>Syntrophobacterales</taxon>
        <taxon>Syntrophobacteraceae</taxon>
        <taxon>Desulfoglaeba</taxon>
    </lineage>
</organism>
<dbReference type="AlphaFoldDB" id="A0A4P8KZE6"/>
<dbReference type="KEGG" id="dax:FDQ92_01060"/>
<gene>
    <name evidence="1" type="ORF">FDQ92_01060</name>
</gene>
<dbReference type="RefSeq" id="WP_137422879.1">
    <property type="nucleotide sequence ID" value="NZ_CP040098.1"/>
</dbReference>
<dbReference type="EMBL" id="CP040098">
    <property type="protein sequence ID" value="QCQ20909.1"/>
    <property type="molecule type" value="Genomic_DNA"/>
</dbReference>
<reference evidence="1 2" key="2">
    <citation type="submission" date="2019-05" db="EMBL/GenBank/DDBJ databases">
        <authorList>
            <person name="Suflita J.M."/>
            <person name="Marks C.R."/>
        </authorList>
    </citation>
    <scope>NUCLEOTIDE SEQUENCE [LARGE SCALE GENOMIC DNA]</scope>
    <source>
        <strain evidence="1 2">ALDC</strain>
    </source>
</reference>
<evidence type="ECO:0000313" key="2">
    <source>
        <dbReference type="Proteomes" id="UP000298602"/>
    </source>
</evidence>
<evidence type="ECO:0000313" key="1">
    <source>
        <dbReference type="EMBL" id="QCQ20909.1"/>
    </source>
</evidence>
<name>A0A4P8KZE6_9BACT</name>
<protein>
    <submittedName>
        <fullName evidence="1">Uncharacterized protein</fullName>
    </submittedName>
</protein>
<keyword evidence="2" id="KW-1185">Reference proteome</keyword>
<reference evidence="1 2" key="1">
    <citation type="submission" date="2019-05" db="EMBL/GenBank/DDBJ databases">
        <title>The Complete Genome Sequence of the n-alkane-degrading Desulfoglaeba alkanexedens ALDC reveals multiple alkylsuccinate synthase gene clusters.</title>
        <authorList>
            <person name="Callaghan A.V."/>
            <person name="Davidova I.A."/>
            <person name="Duncan K.E."/>
            <person name="Morris B."/>
            <person name="McInerney M.J."/>
        </authorList>
    </citation>
    <scope>NUCLEOTIDE SEQUENCE [LARGE SCALE GENOMIC DNA]</scope>
    <source>
        <strain evidence="1 2">ALDC</strain>
    </source>
</reference>
<sequence>MAKEGGPPKGTFRDPPLADVSAKIVRLRPPLRGASVMGASVRYGRRRGLHAPYAFHLVPKLQLGNTTQPKLQLRLA</sequence>
<accession>A0A4P8KZE6</accession>
<dbReference type="Proteomes" id="UP000298602">
    <property type="component" value="Chromosome"/>
</dbReference>
<proteinExistence type="predicted"/>